<evidence type="ECO:0000256" key="2">
    <source>
        <dbReference type="ARBA" id="ARBA00011738"/>
    </source>
</evidence>
<evidence type="ECO:0000256" key="6">
    <source>
        <dbReference type="ARBA" id="ARBA00022837"/>
    </source>
</evidence>
<comment type="caution">
    <text evidence="18">The sequence shown here is derived from an EMBL/GenBank/DDBJ whole genome shotgun (WGS) entry which is preliminary data.</text>
</comment>
<evidence type="ECO:0000256" key="4">
    <source>
        <dbReference type="ARBA" id="ARBA00022679"/>
    </source>
</evidence>
<comment type="similarity">
    <text evidence="1 16">Belongs to the transketolase family.</text>
</comment>
<sequence>MTRPIPHVEMANAIRALSMDAVEAAQSGHPGMPMGMADVATVLFTRFLKFDASAPEWHDRDRFVLSAGHGSMLLYSLLHLCGYPGWDMDVLRSFRQLGSPAAGHPEYGHGAGIETTTGPLGQGLAAAVGMALGEERDRARFGSDLVDHYTYVVTGDGCLMEGISHEAISFAGHHRLSRLIVLFDDNHVSIDGDTALTCSDDQAARFKACGWHCQSVDGHDPEAVAAAIGAARDSDRPSMIACRTIIGYGAPSKAGTAKVHGAPLGPEEIEAARAALVWPHAPFTVPDTILNAWRAAGSRGKSERAAWIDRFNAAPSQARADFTAYYDRDLSAGWKAALTAHIAQESRTAPSKATRKASGDALEVLTPLLPALVGGSADLTGSVNTRTNATETMQSGIMENRYIHYGIREHAMAAIMNGLALHGGTIPYGGTFLVFAGYMHPAMRLSALMGLQVIYILTHDSIGLGEDGPTHQPVETLAMLRATPNLTVIRPADTVETSEAWAIALKRKDGPTAIVLSRQNLPCLRTKSTGDGSAADGGYILREAACAPRTVTLIATGSETSIAVAARDALEPRGIGTAVVSLPSWELFDAQNDDYRRRVLGTGLRVGIEAAGSLGWHKYLGEDGIFIGMQGFGASGPAEELYRHFGITADAIVDAVVSHPKTQGQTQHEHEQV</sequence>
<dbReference type="FunFam" id="3.40.50.970:FF:000004">
    <property type="entry name" value="Transketolase"/>
    <property type="match status" value="1"/>
</dbReference>
<dbReference type="Pfam" id="PF22613">
    <property type="entry name" value="Transketolase_C_1"/>
    <property type="match status" value="1"/>
</dbReference>
<keyword evidence="8 13" id="KW-0786">Thiamine pyrophosphate</keyword>
<feature type="active site" description="Proton donor" evidence="11">
    <location>
        <position position="409"/>
    </location>
</feature>
<feature type="binding site" evidence="12">
    <location>
        <position position="260"/>
    </location>
    <ligand>
        <name>substrate</name>
    </ligand>
</feature>
<proteinExistence type="inferred from homology"/>
<accession>A0A7Y0HHA0</accession>
<evidence type="ECO:0000256" key="8">
    <source>
        <dbReference type="ARBA" id="ARBA00023052"/>
    </source>
</evidence>
<feature type="binding site" evidence="12">
    <location>
        <position position="471"/>
    </location>
    <ligand>
        <name>substrate</name>
    </ligand>
</feature>
<evidence type="ECO:0000256" key="5">
    <source>
        <dbReference type="ARBA" id="ARBA00022723"/>
    </source>
</evidence>
<dbReference type="InterPro" id="IPR009014">
    <property type="entry name" value="Transketo_C/PFOR_II"/>
</dbReference>
<feature type="binding site" evidence="14">
    <location>
        <position position="156"/>
    </location>
    <ligand>
        <name>Mg(2+)</name>
        <dbReference type="ChEBI" id="CHEBI:18420"/>
    </ligand>
</feature>
<dbReference type="InterPro" id="IPR005475">
    <property type="entry name" value="Transketolase-like_Pyr-bd"/>
</dbReference>
<feature type="binding site" evidence="12">
    <location>
        <position position="355"/>
    </location>
    <ligand>
        <name>substrate</name>
    </ligand>
</feature>
<dbReference type="Gene3D" id="3.40.50.920">
    <property type="match status" value="1"/>
</dbReference>
<evidence type="ECO:0000313" key="18">
    <source>
        <dbReference type="EMBL" id="NMM45697.1"/>
    </source>
</evidence>
<dbReference type="EMBL" id="JABBNT010000004">
    <property type="protein sequence ID" value="NMM45697.1"/>
    <property type="molecule type" value="Genomic_DNA"/>
</dbReference>
<dbReference type="PANTHER" id="PTHR43522:SF2">
    <property type="entry name" value="TRANSKETOLASE 1-RELATED"/>
    <property type="match status" value="1"/>
</dbReference>
<comment type="cofactor">
    <cofactor evidence="13">
        <name>thiamine diphosphate</name>
        <dbReference type="ChEBI" id="CHEBI:58937"/>
    </cofactor>
    <text evidence="13">Binds 1 thiamine pyrophosphate per subunit. During the reaction, the substrate forms a covalent intermediate with the cofactor.</text>
</comment>
<evidence type="ECO:0000256" key="1">
    <source>
        <dbReference type="ARBA" id="ARBA00007131"/>
    </source>
</evidence>
<dbReference type="PROSITE" id="PS00801">
    <property type="entry name" value="TRANSKETOLASE_1"/>
    <property type="match status" value="1"/>
</dbReference>
<dbReference type="InterPro" id="IPR049557">
    <property type="entry name" value="Transketolase_CS"/>
</dbReference>
<evidence type="ECO:0000256" key="15">
    <source>
        <dbReference type="PIRSR" id="PIRSR605478-5"/>
    </source>
</evidence>
<evidence type="ECO:0000259" key="17">
    <source>
        <dbReference type="SMART" id="SM00861"/>
    </source>
</evidence>
<dbReference type="PROSITE" id="PS00802">
    <property type="entry name" value="TRANSKETOLASE_2"/>
    <property type="match status" value="1"/>
</dbReference>
<dbReference type="GO" id="GO:0004802">
    <property type="term" value="F:transketolase activity"/>
    <property type="evidence" value="ECO:0007669"/>
    <property type="project" value="UniProtKB-UniRule"/>
</dbReference>
<feature type="binding site" evidence="12">
    <location>
        <position position="467"/>
    </location>
    <ligand>
        <name>substrate</name>
    </ligand>
</feature>
<comment type="subunit">
    <text evidence="2 16">Homodimer.</text>
</comment>
<dbReference type="RefSeq" id="WP_169626083.1">
    <property type="nucleotide sequence ID" value="NZ_JABBNT010000004.1"/>
</dbReference>
<dbReference type="NCBIfam" id="TIGR00232">
    <property type="entry name" value="tktlase_bact"/>
    <property type="match status" value="1"/>
</dbReference>
<protein>
    <recommendedName>
        <fullName evidence="3 10">Transketolase</fullName>
        <ecNumber evidence="3 10">2.2.1.1</ecNumber>
    </recommendedName>
</protein>
<dbReference type="InterPro" id="IPR033247">
    <property type="entry name" value="Transketolase_fam"/>
</dbReference>
<keyword evidence="4 16" id="KW-0808">Transferase</keyword>
<feature type="binding site" evidence="13">
    <location>
        <position position="435"/>
    </location>
    <ligand>
        <name>thiamine diphosphate</name>
        <dbReference type="ChEBI" id="CHEBI:58937"/>
    </ligand>
</feature>
<organism evidence="18 19">
    <name type="scientific">Pacificispira spongiicola</name>
    <dbReference type="NCBI Taxonomy" id="2729598"/>
    <lineage>
        <taxon>Bacteria</taxon>
        <taxon>Pseudomonadati</taxon>
        <taxon>Pseudomonadota</taxon>
        <taxon>Alphaproteobacteria</taxon>
        <taxon>Rhodospirillales</taxon>
        <taxon>Rhodospirillaceae</taxon>
        <taxon>Pacificispira</taxon>
    </lineage>
</organism>
<dbReference type="CDD" id="cd07033">
    <property type="entry name" value="TPP_PYR_DXS_TK_like"/>
    <property type="match status" value="1"/>
</dbReference>
<feature type="binding site" evidence="13">
    <location>
        <position position="157"/>
    </location>
    <ligand>
        <name>thiamine diphosphate</name>
        <dbReference type="ChEBI" id="CHEBI:58937"/>
    </ligand>
</feature>
<comment type="cofactor">
    <cofactor evidence="16">
        <name>Mg(2+)</name>
        <dbReference type="ChEBI" id="CHEBI:18420"/>
    </cofactor>
    <cofactor evidence="16">
        <name>Ca(2+)</name>
        <dbReference type="ChEBI" id="CHEBI:29108"/>
    </cofactor>
    <cofactor evidence="16">
        <name>Mn(2+)</name>
        <dbReference type="ChEBI" id="CHEBI:29035"/>
    </cofactor>
    <cofactor evidence="16">
        <name>Co(2+)</name>
        <dbReference type="ChEBI" id="CHEBI:48828"/>
    </cofactor>
    <text evidence="16">Binds 1 Mg(2+) ion per subunit. Can also utilize other divalent metal cations, such as Ca(2+), Mn(2+) and Co(2+).</text>
</comment>
<feature type="binding site" evidence="13">
    <location>
        <position position="260"/>
    </location>
    <ligand>
        <name>thiamine diphosphate</name>
        <dbReference type="ChEBI" id="CHEBI:58937"/>
    </ligand>
</feature>
<evidence type="ECO:0000256" key="13">
    <source>
        <dbReference type="PIRSR" id="PIRSR605478-3"/>
    </source>
</evidence>
<evidence type="ECO:0000256" key="7">
    <source>
        <dbReference type="ARBA" id="ARBA00022842"/>
    </source>
</evidence>
<dbReference type="InterPro" id="IPR005474">
    <property type="entry name" value="Transketolase_N"/>
</dbReference>
<dbReference type="InterPro" id="IPR055152">
    <property type="entry name" value="Transketolase-like_C_2"/>
</dbReference>
<feature type="binding site" evidence="14">
    <location>
        <position position="186"/>
    </location>
    <ligand>
        <name>Mg(2+)</name>
        <dbReference type="ChEBI" id="CHEBI:18420"/>
    </ligand>
</feature>
<name>A0A7Y0HHA0_9PROT</name>
<feature type="binding site" evidence="12">
    <location>
        <position position="518"/>
    </location>
    <ligand>
        <name>substrate</name>
    </ligand>
</feature>
<feature type="binding site" evidence="13">
    <location>
        <position position="186"/>
    </location>
    <ligand>
        <name>thiamine diphosphate</name>
        <dbReference type="ChEBI" id="CHEBI:58937"/>
    </ligand>
</feature>
<dbReference type="GO" id="GO:0046872">
    <property type="term" value="F:metal ion binding"/>
    <property type="evidence" value="ECO:0007669"/>
    <property type="project" value="UniProtKB-KW"/>
</dbReference>
<evidence type="ECO:0000256" key="14">
    <source>
        <dbReference type="PIRSR" id="PIRSR605478-4"/>
    </source>
</evidence>
<dbReference type="InterPro" id="IPR020826">
    <property type="entry name" value="Transketolase_BS"/>
</dbReference>
<dbReference type="PANTHER" id="PTHR43522">
    <property type="entry name" value="TRANSKETOLASE"/>
    <property type="match status" value="1"/>
</dbReference>
<keyword evidence="5 14" id="KW-0479">Metal-binding</keyword>
<dbReference type="InterPro" id="IPR029061">
    <property type="entry name" value="THDP-binding"/>
</dbReference>
<dbReference type="GO" id="GO:0006098">
    <property type="term" value="P:pentose-phosphate shunt"/>
    <property type="evidence" value="ECO:0007669"/>
    <property type="project" value="TreeGrafter"/>
</dbReference>
<evidence type="ECO:0000256" key="11">
    <source>
        <dbReference type="PIRSR" id="PIRSR605478-1"/>
    </source>
</evidence>
<feature type="binding site" evidence="14">
    <location>
        <position position="188"/>
    </location>
    <ligand>
        <name>Mg(2+)</name>
        <dbReference type="ChEBI" id="CHEBI:18420"/>
    </ligand>
</feature>
<evidence type="ECO:0000256" key="3">
    <source>
        <dbReference type="ARBA" id="ARBA00013152"/>
    </source>
</evidence>
<evidence type="ECO:0000256" key="12">
    <source>
        <dbReference type="PIRSR" id="PIRSR605478-2"/>
    </source>
</evidence>
<dbReference type="Pfam" id="PF00456">
    <property type="entry name" value="Transketolase_N"/>
    <property type="match status" value="1"/>
</dbReference>
<feature type="binding site" evidence="12">
    <location>
        <position position="29"/>
    </location>
    <ligand>
        <name>substrate</name>
    </ligand>
</feature>
<dbReference type="SUPFAM" id="SSF52922">
    <property type="entry name" value="TK C-terminal domain-like"/>
    <property type="match status" value="1"/>
</dbReference>
<dbReference type="SMART" id="SM00861">
    <property type="entry name" value="Transket_pyr"/>
    <property type="match status" value="1"/>
</dbReference>
<dbReference type="AlphaFoldDB" id="A0A7Y0HHA0"/>
<feature type="site" description="Important for catalytic activity" evidence="15">
    <location>
        <position position="29"/>
    </location>
</feature>
<keyword evidence="19" id="KW-1185">Reference proteome</keyword>
<gene>
    <name evidence="18" type="primary">tkt</name>
    <name evidence="18" type="ORF">HH303_14465</name>
</gene>
<dbReference type="SUPFAM" id="SSF52518">
    <property type="entry name" value="Thiamin diphosphate-binding fold (THDP-binding)"/>
    <property type="match status" value="2"/>
</dbReference>
<dbReference type="InterPro" id="IPR005478">
    <property type="entry name" value="Transketolase_bac-like"/>
</dbReference>
<feature type="domain" description="Transketolase-like pyrimidine-binding" evidence="17">
    <location>
        <begin position="352"/>
        <end position="523"/>
    </location>
</feature>
<reference evidence="18 19" key="1">
    <citation type="submission" date="2020-04" db="EMBL/GenBank/DDBJ databases">
        <title>Rhodospirillaceae bacterium KN72 isolated from deep sea.</title>
        <authorList>
            <person name="Zhang D.-C."/>
        </authorList>
    </citation>
    <scope>NUCLEOTIDE SEQUENCE [LARGE SCALE GENOMIC DNA]</scope>
    <source>
        <strain evidence="18 19">KN72</strain>
    </source>
</reference>
<feature type="site" description="Important for catalytic activity" evidence="15">
    <location>
        <position position="260"/>
    </location>
</feature>
<evidence type="ECO:0000313" key="19">
    <source>
        <dbReference type="Proteomes" id="UP000539372"/>
    </source>
</evidence>
<feature type="binding site" evidence="13">
    <location>
        <begin position="118"/>
        <end position="120"/>
    </location>
    <ligand>
        <name>thiamine diphosphate</name>
        <dbReference type="ChEBI" id="CHEBI:58937"/>
    </ligand>
</feature>
<evidence type="ECO:0000256" key="9">
    <source>
        <dbReference type="ARBA" id="ARBA00049473"/>
    </source>
</evidence>
<keyword evidence="6 16" id="KW-0106">Calcium</keyword>
<dbReference type="GO" id="GO:0005829">
    <property type="term" value="C:cytosol"/>
    <property type="evidence" value="ECO:0007669"/>
    <property type="project" value="TreeGrafter"/>
</dbReference>
<dbReference type="EC" id="2.2.1.1" evidence="3 10"/>
<feature type="binding site" evidence="13">
    <location>
        <position position="69"/>
    </location>
    <ligand>
        <name>thiamine diphosphate</name>
        <dbReference type="ChEBI" id="CHEBI:58937"/>
    </ligand>
</feature>
<dbReference type="Pfam" id="PF02779">
    <property type="entry name" value="Transket_pyr"/>
    <property type="match status" value="1"/>
</dbReference>
<comment type="cofactor">
    <cofactor evidence="14">
        <name>Mg(2+)</name>
        <dbReference type="ChEBI" id="CHEBI:18420"/>
    </cofactor>
    <text evidence="14">Binds 1 Mg(2+) ion per subunit. Can also utilize other divalent metal cations, such as Ca(2+), Mn(2+) and Co(2+).</text>
</comment>
<dbReference type="Gene3D" id="3.40.50.970">
    <property type="match status" value="2"/>
</dbReference>
<dbReference type="Proteomes" id="UP000539372">
    <property type="component" value="Unassembled WGS sequence"/>
</dbReference>
<feature type="binding site" evidence="12">
    <location>
        <position position="382"/>
    </location>
    <ligand>
        <name>substrate</name>
    </ligand>
</feature>
<evidence type="ECO:0000256" key="16">
    <source>
        <dbReference type="RuleBase" id="RU004996"/>
    </source>
</evidence>
<dbReference type="CDD" id="cd02012">
    <property type="entry name" value="TPP_TK"/>
    <property type="match status" value="1"/>
</dbReference>
<keyword evidence="7 14" id="KW-0460">Magnesium</keyword>
<comment type="catalytic activity">
    <reaction evidence="9 16">
        <text>D-sedoheptulose 7-phosphate + D-glyceraldehyde 3-phosphate = aldehydo-D-ribose 5-phosphate + D-xylulose 5-phosphate</text>
        <dbReference type="Rhea" id="RHEA:10508"/>
        <dbReference type="ChEBI" id="CHEBI:57483"/>
        <dbReference type="ChEBI" id="CHEBI:57737"/>
        <dbReference type="ChEBI" id="CHEBI:58273"/>
        <dbReference type="ChEBI" id="CHEBI:59776"/>
        <dbReference type="EC" id="2.2.1.1"/>
    </reaction>
</comment>
<evidence type="ECO:0000256" key="10">
    <source>
        <dbReference type="NCBIfam" id="TIGR00232"/>
    </source>
</evidence>
<feature type="binding site" evidence="12">
    <location>
        <position position="459"/>
    </location>
    <ligand>
        <name>substrate</name>
    </ligand>
</feature>
<comment type="function">
    <text evidence="16">Catalyzes the transfer of a two-carbon ketol group from a ketose donor to an aldose acceptor, via a covalent intermediate with the cofactor thiamine pyrophosphate.</text>
</comment>
<dbReference type="FunFam" id="3.40.50.970:FF:000003">
    <property type="entry name" value="Transketolase"/>
    <property type="match status" value="1"/>
</dbReference>